<evidence type="ECO:0000259" key="3">
    <source>
        <dbReference type="Pfam" id="PF10058"/>
    </source>
</evidence>
<dbReference type="GO" id="GO:1903373">
    <property type="term" value="P:positive regulation of endoplasmic reticulum tubular network organization"/>
    <property type="evidence" value="ECO:0007669"/>
    <property type="project" value="UniProtKB-UniRule"/>
</dbReference>
<dbReference type="InterPro" id="IPR040115">
    <property type="entry name" value="Lnp"/>
</dbReference>
<feature type="transmembrane region" description="Helical" evidence="1">
    <location>
        <begin position="50"/>
        <end position="69"/>
    </location>
</feature>
<reference evidence="4" key="2">
    <citation type="submission" date="2016-05" db="EMBL/GenBank/DDBJ databases">
        <title>Comparative analysis highlights variable genome content of wheat rusts and divergence of the mating loci.</title>
        <authorList>
            <person name="Cuomo C.A."/>
            <person name="Bakkeren G."/>
            <person name="Szabo L."/>
            <person name="Khalil H."/>
            <person name="Joly D."/>
            <person name="Goldberg J."/>
            <person name="Young S."/>
            <person name="Zeng Q."/>
            <person name="Fellers J."/>
        </authorList>
    </citation>
    <scope>NUCLEOTIDE SEQUENCE [LARGE SCALE GENOMIC DNA]</scope>
    <source>
        <strain evidence="4">1-1 BBBD Race 1</strain>
    </source>
</reference>
<reference evidence="5 6" key="3">
    <citation type="journal article" date="2017" name="G3 (Bethesda)">
        <title>Comparative analysis highlights variable genome content of wheat rusts and divergence of the mating loci.</title>
        <authorList>
            <person name="Cuomo C.A."/>
            <person name="Bakkeren G."/>
            <person name="Khalil H.B."/>
            <person name="Panwar V."/>
            <person name="Joly D."/>
            <person name="Linning R."/>
            <person name="Sakthikumar S."/>
            <person name="Song X."/>
            <person name="Adiconis X."/>
            <person name="Fan L."/>
            <person name="Goldberg J.M."/>
            <person name="Levin J.Z."/>
            <person name="Young S."/>
            <person name="Zeng Q."/>
            <person name="Anikster Y."/>
            <person name="Bruce M."/>
            <person name="Wang M."/>
            <person name="Yin C."/>
            <person name="McCallum B."/>
            <person name="Szabo L.J."/>
            <person name="Hulbert S."/>
            <person name="Chen X."/>
            <person name="Fellers J.P."/>
        </authorList>
    </citation>
    <scope>NUCLEOTIDE SEQUENCE</scope>
    <source>
        <strain evidence="6">Isolate 1-1 / race 1 (BBBD)</strain>
        <strain evidence="5">isolate 1-1 / race 1 (BBBD)</strain>
    </source>
</reference>
<keyword evidence="1" id="KW-0812">Transmembrane</keyword>
<keyword evidence="1" id="KW-0256">Endoplasmic reticulum</keyword>
<feature type="compositionally biased region" description="Basic and acidic residues" evidence="2">
    <location>
        <begin position="422"/>
        <end position="436"/>
    </location>
</feature>
<dbReference type="STRING" id="630390.A0A180H0W5"/>
<dbReference type="GO" id="GO:0071788">
    <property type="term" value="P:endoplasmic reticulum tubular network maintenance"/>
    <property type="evidence" value="ECO:0007669"/>
    <property type="project" value="UniProtKB-UniRule"/>
</dbReference>
<dbReference type="Proteomes" id="UP000005240">
    <property type="component" value="Unassembled WGS sequence"/>
</dbReference>
<dbReference type="Pfam" id="PF10058">
    <property type="entry name" value="Zn_ribbon_10"/>
    <property type="match status" value="1"/>
</dbReference>
<keyword evidence="1" id="KW-0479">Metal-binding</keyword>
<feature type="region of interest" description="Disordered" evidence="2">
    <location>
        <begin position="165"/>
        <end position="258"/>
    </location>
</feature>
<dbReference type="PANTHER" id="PTHR22166">
    <property type="entry name" value="ENDOPLASMIC RETICULUM JUNCTION FORMATION PROTEIN LUNAPARK"/>
    <property type="match status" value="1"/>
</dbReference>
<feature type="transmembrane region" description="Helical" evidence="1">
    <location>
        <begin position="100"/>
        <end position="119"/>
    </location>
</feature>
<dbReference type="InterPro" id="IPR019273">
    <property type="entry name" value="Lunapark_Znf"/>
</dbReference>
<name>A0A180H0W5_PUCT1</name>
<organism evidence="4">
    <name type="scientific">Puccinia triticina (isolate 1-1 / race 1 (BBBD))</name>
    <name type="common">Brown leaf rust fungus</name>
    <dbReference type="NCBI Taxonomy" id="630390"/>
    <lineage>
        <taxon>Eukaryota</taxon>
        <taxon>Fungi</taxon>
        <taxon>Dikarya</taxon>
        <taxon>Basidiomycota</taxon>
        <taxon>Pucciniomycotina</taxon>
        <taxon>Pucciniomycetes</taxon>
        <taxon>Pucciniales</taxon>
        <taxon>Pucciniaceae</taxon>
        <taxon>Puccinia</taxon>
    </lineage>
</organism>
<reference evidence="5" key="4">
    <citation type="submission" date="2025-05" db="UniProtKB">
        <authorList>
            <consortium name="EnsemblFungi"/>
        </authorList>
    </citation>
    <scope>IDENTIFICATION</scope>
    <source>
        <strain evidence="5">isolate 1-1 / race 1 (BBBD)</strain>
    </source>
</reference>
<evidence type="ECO:0000313" key="5">
    <source>
        <dbReference type="EnsemblFungi" id="PTTG_07703-t43_1-p1"/>
    </source>
</evidence>
<evidence type="ECO:0000256" key="2">
    <source>
        <dbReference type="SAM" id="MobiDB-lite"/>
    </source>
</evidence>
<dbReference type="VEuPathDB" id="FungiDB:PTTG_07703"/>
<comment type="similarity">
    <text evidence="1">Belongs to the lunapark family.</text>
</comment>
<gene>
    <name evidence="4" type="ORF">PTTG_07703</name>
</gene>
<dbReference type="EMBL" id="ADAS02000006">
    <property type="protein sequence ID" value="OAV98685.1"/>
    <property type="molecule type" value="Genomic_DNA"/>
</dbReference>
<keyword evidence="1" id="KW-0472">Membrane</keyword>
<evidence type="ECO:0000313" key="4">
    <source>
        <dbReference type="EMBL" id="OAV98685.1"/>
    </source>
</evidence>
<sequence length="484" mass="54732">MGLFSFLRPSSQPTPDLFEKELVQLELKISSHQERLKAIDQRQRSTTSTITIYSSLFWSIYTCLWYFGWTPIKWLHLGNRLISPNSKTLLSTNPKLNQSIQVLPIILIPIGLLSFRWLVQTWYQRKQESEKLRLRLLQKQLRDKIEELKKKTAYYSTKELLDRYDEKTKLNSQSSPQNPHQPGRMTMTPPNNEALRQRHRPPSASPATLSNSLSPMQNNNSSPAHQMGPLSGPPPAPHQQHLHQQHQKILTTPSPTNGRGWADRFAEVLLGDDEARPESKYALICIKCFAHNGLVRQEELDQIQYLCPKCGTFNPSKNKMGRHNHPSGEERLSDEGAGERKAGSINSQGKRGGRKSLADSMIRRKPPIDDSFNVVHQRRVVSQAAGIPTSSSSSLSLDHRFSQVSQSNRTDVDNEDVLTDDYSERPDISQADRADNDYQVEDLETSDVEPPHPQPVISSSAAPTTLPDRKSKKKSSAQKVKKSG</sequence>
<proteinExistence type="inferred from homology"/>
<accession>A0A180H0W5</accession>
<keyword evidence="1" id="KW-0862">Zinc</keyword>
<feature type="compositionally biased region" description="Polar residues" evidence="2">
    <location>
        <begin position="170"/>
        <end position="180"/>
    </location>
</feature>
<feature type="region of interest" description="Disordered" evidence="2">
    <location>
        <begin position="314"/>
        <end position="484"/>
    </location>
</feature>
<dbReference type="AlphaFoldDB" id="A0A180H0W5"/>
<evidence type="ECO:0000256" key="1">
    <source>
        <dbReference type="RuleBase" id="RU367073"/>
    </source>
</evidence>
<keyword evidence="1" id="KW-1133">Transmembrane helix</keyword>
<protein>
    <recommendedName>
        <fullName evidence="1">Endoplasmic reticulum junction formation protein lunapark</fullName>
    </recommendedName>
</protein>
<comment type="domain">
    <text evidence="1">The C4-type zinc finger motif is necessary both for its ER three-way tubular junction localization and formation.</text>
</comment>
<keyword evidence="1" id="KW-0863">Zinc-finger</keyword>
<feature type="compositionally biased region" description="Acidic residues" evidence="2">
    <location>
        <begin position="438"/>
        <end position="447"/>
    </location>
</feature>
<feature type="domain" description="Lunapark zinc ribbon" evidence="3">
    <location>
        <begin position="261"/>
        <end position="314"/>
    </location>
</feature>
<evidence type="ECO:0000313" key="6">
    <source>
        <dbReference type="Proteomes" id="UP000005240"/>
    </source>
</evidence>
<comment type="subcellular location">
    <subcellularLocation>
        <location evidence="1">Endoplasmic reticulum membrane</location>
        <topology evidence="1">Multi-pass membrane protein</topology>
    </subcellularLocation>
</comment>
<feature type="compositionally biased region" description="Polar residues" evidence="2">
    <location>
        <begin position="248"/>
        <end position="257"/>
    </location>
</feature>
<keyword evidence="6" id="KW-1185">Reference proteome</keyword>
<dbReference type="GO" id="GO:0098826">
    <property type="term" value="C:endoplasmic reticulum tubular network membrane"/>
    <property type="evidence" value="ECO:0007669"/>
    <property type="project" value="UniProtKB-UniRule"/>
</dbReference>
<feature type="compositionally biased region" description="Basic and acidic residues" evidence="2">
    <location>
        <begin position="326"/>
        <end position="342"/>
    </location>
</feature>
<feature type="compositionally biased region" description="Basic residues" evidence="2">
    <location>
        <begin position="470"/>
        <end position="484"/>
    </location>
</feature>
<comment type="function">
    <text evidence="1">Plays a role in determining ER morphology.</text>
</comment>
<reference evidence="4" key="1">
    <citation type="submission" date="2009-11" db="EMBL/GenBank/DDBJ databases">
        <authorList>
            <consortium name="The Broad Institute Genome Sequencing Platform"/>
            <person name="Ward D."/>
            <person name="Feldgarden M."/>
            <person name="Earl A."/>
            <person name="Young S.K."/>
            <person name="Zeng Q."/>
            <person name="Koehrsen M."/>
            <person name="Alvarado L."/>
            <person name="Berlin A."/>
            <person name="Bochicchio J."/>
            <person name="Borenstein D."/>
            <person name="Chapman S.B."/>
            <person name="Chen Z."/>
            <person name="Engels R."/>
            <person name="Freedman E."/>
            <person name="Gellesch M."/>
            <person name="Goldberg J."/>
            <person name="Griggs A."/>
            <person name="Gujja S."/>
            <person name="Heilman E."/>
            <person name="Heiman D."/>
            <person name="Hepburn T."/>
            <person name="Howarth C."/>
            <person name="Jen D."/>
            <person name="Larson L."/>
            <person name="Lewis B."/>
            <person name="Mehta T."/>
            <person name="Park D."/>
            <person name="Pearson M."/>
            <person name="Roberts A."/>
            <person name="Saif S."/>
            <person name="Shea T."/>
            <person name="Shenoy N."/>
            <person name="Sisk P."/>
            <person name="Stolte C."/>
            <person name="Sykes S."/>
            <person name="Thomson T."/>
            <person name="Walk T."/>
            <person name="White J."/>
            <person name="Yandava C."/>
            <person name="Izard J."/>
            <person name="Baranova O.V."/>
            <person name="Blanton J.M."/>
            <person name="Tanner A.C."/>
            <person name="Dewhirst F.E."/>
            <person name="Haas B."/>
            <person name="Nusbaum C."/>
            <person name="Birren B."/>
        </authorList>
    </citation>
    <scope>NUCLEOTIDE SEQUENCE [LARGE SCALE GENOMIC DNA]</scope>
    <source>
        <strain evidence="4">1-1 BBBD Race 1</strain>
    </source>
</reference>
<dbReference type="EnsemblFungi" id="PTTG_07703-t43_1">
    <property type="protein sequence ID" value="PTTG_07703-t43_1-p1"/>
    <property type="gene ID" value="PTTG_07703"/>
</dbReference>
<dbReference type="PANTHER" id="PTHR22166:SF12">
    <property type="entry name" value="ENDOPLASMIC RETICULUM JUNCTION FORMATION PROTEIN LUNAPARK"/>
    <property type="match status" value="1"/>
</dbReference>
<feature type="compositionally biased region" description="Polar residues" evidence="2">
    <location>
        <begin position="205"/>
        <end position="224"/>
    </location>
</feature>
<dbReference type="GO" id="GO:0008270">
    <property type="term" value="F:zinc ion binding"/>
    <property type="evidence" value="ECO:0007669"/>
    <property type="project" value="UniProtKB-KW"/>
</dbReference>
<dbReference type="OrthoDB" id="1725934at2759"/>